<feature type="transmembrane region" description="Helical" evidence="10">
    <location>
        <begin position="895"/>
        <end position="924"/>
    </location>
</feature>
<dbReference type="SUPFAM" id="SSF53822">
    <property type="entry name" value="Periplasmic binding protein-like I"/>
    <property type="match status" value="2"/>
</dbReference>
<dbReference type="InterPro" id="IPR017978">
    <property type="entry name" value="GPCR_3_C"/>
</dbReference>
<evidence type="ECO:0000256" key="3">
    <source>
        <dbReference type="ARBA" id="ARBA00022989"/>
    </source>
</evidence>
<name>A0A7S4QQ64_9STRA</name>
<evidence type="ECO:0000256" key="6">
    <source>
        <dbReference type="ARBA" id="ARBA00023170"/>
    </source>
</evidence>
<feature type="transmembrane region" description="Helical" evidence="10">
    <location>
        <begin position="741"/>
        <end position="762"/>
    </location>
</feature>
<feature type="transmembrane region" description="Helical" evidence="10">
    <location>
        <begin position="855"/>
        <end position="875"/>
    </location>
</feature>
<keyword evidence="3 10" id="KW-1133">Transmembrane helix</keyword>
<dbReference type="PROSITE" id="PS50259">
    <property type="entry name" value="G_PROTEIN_RECEP_F3_4"/>
    <property type="match status" value="1"/>
</dbReference>
<gene>
    <name evidence="12" type="ORF">DBRI00130_LOCUS6170</name>
</gene>
<keyword evidence="8" id="KW-0807">Transducer</keyword>
<feature type="transmembrane region" description="Helical" evidence="10">
    <location>
        <begin position="815"/>
        <end position="834"/>
    </location>
</feature>
<protein>
    <recommendedName>
        <fullName evidence="11">G-protein coupled receptors family 3 profile domain-containing protein</fullName>
    </recommendedName>
</protein>
<evidence type="ECO:0000256" key="9">
    <source>
        <dbReference type="SAM" id="MobiDB-lite"/>
    </source>
</evidence>
<keyword evidence="5 10" id="KW-0472">Membrane</keyword>
<sequence>MTVSSSSLPEYKLKGDDSENNVLSSNLSGPSISFLSPVNHCLQRERKIRQKSTRLGQSRSSGVLQHLLILAMLPFLFLSAFGTADATKVREFDCDPCIDRPSYTIHVIAHGVKDDPFWQRMEAASVQSAMDMRVTLIYDLYDTYDPEQMADDIIATATSSTPPDALIVTIPSEIVEDAIVEALKHVPVFGFNSGYDIAERLGVLGFVAMDEYIGGKEAAKEFMRLTDANMTGALYVNHERGNSALLARRQGYEDALKEVSSDTLVDELEIDPTMEDIQSYLDSALINCSSYESILLGGNRFLEEVSSALQSNGCSSDDTLFGSFDTGAATYAQIATGKLAFTVSQQSHLQAALSVVFAATYATTGKRLARSSEGEFGVWLSGPQIINLRNLPTDTLQTCEASAFPVCPNEMDPDGVSPSACKCQDRSEIVIGGVLHGVTTDPFWDIVFAQARQAADDLGITLRLDRLEPQPSEEIWHAKMASKMINLCNEGVDGLFVTIPSENVVRAIEECQNLNVPVMSVNTGAELSQKLGLIHHISQLEYTAGFGAGKRLIENGMSEGFCLNPEAGNTALVERCKGFEDALAENSIPYLGMISVPLDNEALFTANVEQAIDREGDWDGLGVLTVGASVVSALLSLKERRPALLIGTFDTPDALFQGLEEGTILFGIDQNPFVQGYMPVWLLTLLSHTKQHLQNNFIETGPSYVDESPSEALQVCVLNDFEVCPRPVQENKNQLTRIRPLGLALAAVSLALSTFFGVWVWLNMNRSCIKKSQPLFLGMICIGTFLMASTIIPLGIDDSIVSPDACSRACMAAPWIFSIGFTTAFTALFCKIWRINILMTSSQSFRRVNVTAMDVMKPFAILLTLNVIFLLVWTIVDPMEWERNITSSSADSRSSYGICVLGRSGVSTAMISCLLVVGFCVIVLANYQAYKARRISVEFSESKYVAMCMVVMLQVLLIGIPLSVLVSEDPVPRYFVMTAIIFILTMSLLLLIFVPKMHFVNDEKKGRRKTNSTNVSGLRIVKNPHHQSGLSKKQVNDLENVFKEAETYIGDTTELETLLTKAGINIQKTTLSRFSAAWMSSQVNRQGTQLNAGSEGAGSQCNEPEEEEEEE</sequence>
<keyword evidence="4" id="KW-0297">G-protein coupled receptor</keyword>
<reference evidence="12" key="1">
    <citation type="submission" date="2021-01" db="EMBL/GenBank/DDBJ databases">
        <authorList>
            <person name="Corre E."/>
            <person name="Pelletier E."/>
            <person name="Niang G."/>
            <person name="Scheremetjew M."/>
            <person name="Finn R."/>
            <person name="Kale V."/>
            <person name="Holt S."/>
            <person name="Cochrane G."/>
            <person name="Meng A."/>
            <person name="Brown T."/>
            <person name="Cohen L."/>
        </authorList>
    </citation>
    <scope>NUCLEOTIDE SEQUENCE</scope>
    <source>
        <strain evidence="12">GSO104</strain>
    </source>
</reference>
<dbReference type="PANTHER" id="PTHR10519">
    <property type="entry name" value="GABA-B RECEPTOR"/>
    <property type="match status" value="1"/>
</dbReference>
<feature type="transmembrane region" description="Helical" evidence="10">
    <location>
        <begin position="774"/>
        <end position="795"/>
    </location>
</feature>
<evidence type="ECO:0000313" key="12">
    <source>
        <dbReference type="EMBL" id="CAE4590490.1"/>
    </source>
</evidence>
<dbReference type="InterPro" id="IPR028082">
    <property type="entry name" value="Peripla_BP_I"/>
</dbReference>
<dbReference type="InterPro" id="IPR025997">
    <property type="entry name" value="SBP_2_dom"/>
</dbReference>
<proteinExistence type="predicted"/>
<evidence type="ECO:0000256" key="7">
    <source>
        <dbReference type="ARBA" id="ARBA00023180"/>
    </source>
</evidence>
<feature type="transmembrane region" description="Helical" evidence="10">
    <location>
        <begin position="974"/>
        <end position="994"/>
    </location>
</feature>
<dbReference type="InterPro" id="IPR002455">
    <property type="entry name" value="GPCR3_GABA-B"/>
</dbReference>
<accession>A0A7S4QQ64</accession>
<keyword evidence="2 10" id="KW-0812">Transmembrane</keyword>
<feature type="domain" description="G-protein coupled receptors family 3 profile" evidence="11">
    <location>
        <begin position="809"/>
        <end position="1000"/>
    </location>
</feature>
<feature type="region of interest" description="Disordered" evidence="9">
    <location>
        <begin position="1088"/>
        <end position="1111"/>
    </location>
</feature>
<keyword evidence="7" id="KW-0325">Glycoprotein</keyword>
<dbReference type="Pfam" id="PF13407">
    <property type="entry name" value="Peripla_BP_4"/>
    <property type="match status" value="2"/>
</dbReference>
<dbReference type="GO" id="GO:0004965">
    <property type="term" value="F:G protein-coupled GABA receptor activity"/>
    <property type="evidence" value="ECO:0007669"/>
    <property type="project" value="InterPro"/>
</dbReference>
<dbReference type="Gene3D" id="3.40.50.2300">
    <property type="match status" value="4"/>
</dbReference>
<organism evidence="12">
    <name type="scientific">Ditylum brightwellii</name>
    <dbReference type="NCBI Taxonomy" id="49249"/>
    <lineage>
        <taxon>Eukaryota</taxon>
        <taxon>Sar</taxon>
        <taxon>Stramenopiles</taxon>
        <taxon>Ochrophyta</taxon>
        <taxon>Bacillariophyta</taxon>
        <taxon>Mediophyceae</taxon>
        <taxon>Lithodesmiophycidae</taxon>
        <taxon>Lithodesmiales</taxon>
        <taxon>Lithodesmiaceae</taxon>
        <taxon>Ditylum</taxon>
    </lineage>
</organism>
<dbReference type="Pfam" id="PF00003">
    <property type="entry name" value="7tm_3"/>
    <property type="match status" value="1"/>
</dbReference>
<evidence type="ECO:0000256" key="1">
    <source>
        <dbReference type="ARBA" id="ARBA00004141"/>
    </source>
</evidence>
<evidence type="ECO:0000256" key="5">
    <source>
        <dbReference type="ARBA" id="ARBA00023136"/>
    </source>
</evidence>
<feature type="compositionally biased region" description="Polar residues" evidence="9">
    <location>
        <begin position="1088"/>
        <end position="1102"/>
    </location>
</feature>
<evidence type="ECO:0000259" key="11">
    <source>
        <dbReference type="PROSITE" id="PS50259"/>
    </source>
</evidence>
<dbReference type="AlphaFoldDB" id="A0A7S4QQ64"/>
<dbReference type="GO" id="GO:0038039">
    <property type="term" value="C:G protein-coupled receptor heterodimeric complex"/>
    <property type="evidence" value="ECO:0007669"/>
    <property type="project" value="TreeGrafter"/>
</dbReference>
<dbReference type="CDD" id="cd15047">
    <property type="entry name" value="7tmC_GABA-B-like"/>
    <property type="match status" value="1"/>
</dbReference>
<dbReference type="EMBL" id="HBNS01007633">
    <property type="protein sequence ID" value="CAE4590490.1"/>
    <property type="molecule type" value="Transcribed_RNA"/>
</dbReference>
<evidence type="ECO:0000256" key="8">
    <source>
        <dbReference type="ARBA" id="ARBA00023224"/>
    </source>
</evidence>
<evidence type="ECO:0000256" key="4">
    <source>
        <dbReference type="ARBA" id="ARBA00023040"/>
    </source>
</evidence>
<dbReference type="PANTHER" id="PTHR10519:SF20">
    <property type="entry name" value="G-PROTEIN COUPLED RECEPTOR 156-RELATED"/>
    <property type="match status" value="1"/>
</dbReference>
<evidence type="ECO:0000256" key="2">
    <source>
        <dbReference type="ARBA" id="ARBA00022692"/>
    </source>
</evidence>
<comment type="subcellular location">
    <subcellularLocation>
        <location evidence="1">Membrane</location>
        <topology evidence="1">Multi-pass membrane protein</topology>
    </subcellularLocation>
</comment>
<feature type="transmembrane region" description="Helical" evidence="10">
    <location>
        <begin position="944"/>
        <end position="962"/>
    </location>
</feature>
<dbReference type="PRINTS" id="PR01176">
    <property type="entry name" value="GABABRECEPTR"/>
</dbReference>
<keyword evidence="6" id="KW-0675">Receptor</keyword>
<evidence type="ECO:0000256" key="10">
    <source>
        <dbReference type="SAM" id="Phobius"/>
    </source>
</evidence>